<reference evidence="1" key="1">
    <citation type="journal article" date="2021" name="Proc. Natl. Acad. Sci. U.S.A.">
        <title>A Catalog of Tens of Thousands of Viruses from Human Metagenomes Reveals Hidden Associations with Chronic Diseases.</title>
        <authorList>
            <person name="Tisza M.J."/>
            <person name="Buck C.B."/>
        </authorList>
    </citation>
    <scope>NUCLEOTIDE SEQUENCE</scope>
    <source>
        <strain evidence="1">CtkfK18</strain>
    </source>
</reference>
<sequence>MSVESDIQAIRTALNGKYDKTGGHITGNVSVAGNISVAGVMSAPRVIGAKWNANDLAELFATDMEIPVGYIVMLNTESEEEKYTIAVKGKGPLVGVVSDEYGFLLGGEPRKGFVPVSLAGRVNVFINGTIKAGEAVTLSEIPGIAVAADINDEVIGIAVETKSVGGIGKVRIKVK</sequence>
<dbReference type="EMBL" id="BK016265">
    <property type="protein sequence ID" value="DAG05784.1"/>
    <property type="molecule type" value="Genomic_DNA"/>
</dbReference>
<protein>
    <submittedName>
        <fullName evidence="1">Preneck appendage protein</fullName>
    </submittedName>
</protein>
<dbReference type="Gene3D" id="2.40.300.10">
    <property type="entry name" value="Head decoration protein D"/>
    <property type="match status" value="1"/>
</dbReference>
<evidence type="ECO:0000313" key="1">
    <source>
        <dbReference type="EMBL" id="DAG05784.1"/>
    </source>
</evidence>
<name>A0A8S5VGI4_9CAUD</name>
<accession>A0A8S5VGI4</accession>
<proteinExistence type="predicted"/>
<organism evidence="1">
    <name type="scientific">Myoviridae sp. ctkfK18</name>
    <dbReference type="NCBI Taxonomy" id="2825165"/>
    <lineage>
        <taxon>Viruses</taxon>
        <taxon>Duplodnaviria</taxon>
        <taxon>Heunggongvirae</taxon>
        <taxon>Uroviricota</taxon>
        <taxon>Caudoviricetes</taxon>
    </lineage>
</organism>